<feature type="domain" description="YetF C-terminal" evidence="8">
    <location>
        <begin position="87"/>
        <end position="158"/>
    </location>
</feature>
<dbReference type="PANTHER" id="PTHR34582:SF6">
    <property type="entry name" value="UPF0702 TRANSMEMBRANE PROTEIN YCAP"/>
    <property type="match status" value="1"/>
</dbReference>
<reference evidence="11" key="1">
    <citation type="journal article" date="2019" name="Int. J. Syst. Evol. Microbiol.">
        <title>The Global Catalogue of Microorganisms (GCM) 10K type strain sequencing project: providing services to taxonomists for standard genome sequencing and annotation.</title>
        <authorList>
            <consortium name="The Broad Institute Genomics Platform"/>
            <consortium name="The Broad Institute Genome Sequencing Center for Infectious Disease"/>
            <person name="Wu L."/>
            <person name="Ma J."/>
        </authorList>
    </citation>
    <scope>NUCLEOTIDE SEQUENCE [LARGE SCALE GENOMIC DNA]</scope>
    <source>
        <strain evidence="11">CCUG 59778</strain>
    </source>
</reference>
<feature type="transmembrane region" description="Helical" evidence="7">
    <location>
        <begin position="41"/>
        <end position="58"/>
    </location>
</feature>
<dbReference type="Pfam" id="PF20730">
    <property type="entry name" value="YetF_N"/>
    <property type="match status" value="1"/>
</dbReference>
<comment type="caution">
    <text evidence="10">The sequence shown here is derived from an EMBL/GenBank/DDBJ whole genome shotgun (WGS) entry which is preliminary data.</text>
</comment>
<evidence type="ECO:0000256" key="1">
    <source>
        <dbReference type="ARBA" id="ARBA00004651"/>
    </source>
</evidence>
<evidence type="ECO:0000256" key="2">
    <source>
        <dbReference type="ARBA" id="ARBA00006448"/>
    </source>
</evidence>
<evidence type="ECO:0000259" key="8">
    <source>
        <dbReference type="Pfam" id="PF04239"/>
    </source>
</evidence>
<keyword evidence="4 7" id="KW-0812">Transmembrane</keyword>
<gene>
    <name evidence="10" type="ORF">ACFOZY_01160</name>
</gene>
<evidence type="ECO:0000259" key="9">
    <source>
        <dbReference type="Pfam" id="PF20730"/>
    </source>
</evidence>
<keyword evidence="3" id="KW-1003">Cell membrane</keyword>
<feature type="transmembrane region" description="Helical" evidence="7">
    <location>
        <begin position="12"/>
        <end position="29"/>
    </location>
</feature>
<comment type="subcellular location">
    <subcellularLocation>
        <location evidence="1">Cell membrane</location>
        <topology evidence="1">Multi-pass membrane protein</topology>
    </subcellularLocation>
</comment>
<evidence type="ECO:0000256" key="6">
    <source>
        <dbReference type="ARBA" id="ARBA00023136"/>
    </source>
</evidence>
<feature type="transmembrane region" description="Helical" evidence="7">
    <location>
        <begin position="64"/>
        <end position="86"/>
    </location>
</feature>
<accession>A0ABV8WZF6</accession>
<name>A0ABV8WZF6_9LACT</name>
<dbReference type="EMBL" id="JBHSEC010000001">
    <property type="protein sequence ID" value="MFC4409036.1"/>
    <property type="molecule type" value="Genomic_DNA"/>
</dbReference>
<dbReference type="Gene3D" id="3.30.240.20">
    <property type="entry name" value="bsu07140 like domains"/>
    <property type="match status" value="1"/>
</dbReference>
<evidence type="ECO:0000256" key="4">
    <source>
        <dbReference type="ARBA" id="ARBA00022692"/>
    </source>
</evidence>
<keyword evidence="11" id="KW-1185">Reference proteome</keyword>
<proteinExistence type="inferred from homology"/>
<keyword evidence="6 7" id="KW-0472">Membrane</keyword>
<keyword evidence="5 7" id="KW-1133">Transmembrane helix</keyword>
<protein>
    <submittedName>
        <fullName evidence="10">DUF421 domain-containing protein</fullName>
    </submittedName>
</protein>
<dbReference type="InterPro" id="IPR048454">
    <property type="entry name" value="YetF_N"/>
</dbReference>
<dbReference type="Pfam" id="PF04239">
    <property type="entry name" value="DUF421"/>
    <property type="match status" value="1"/>
</dbReference>
<dbReference type="RefSeq" id="WP_378151367.1">
    <property type="nucleotide sequence ID" value="NZ_JBHSEC010000001.1"/>
</dbReference>
<dbReference type="InterPro" id="IPR023090">
    <property type="entry name" value="UPF0702_alpha/beta_dom_sf"/>
</dbReference>
<evidence type="ECO:0000256" key="3">
    <source>
        <dbReference type="ARBA" id="ARBA00022475"/>
    </source>
</evidence>
<sequence length="166" mass="18257">MFFSDWQSVGRVLLLGILSYILLIVVLRISGNRTLAKMNAFDLIVTVALGSTLATILLNKNVTLAEGVTSFVVLVGLQFVVAKLSVRSTKFGDLVKSSPKLLFYRGDYQENVMRDSRVTESEILQAVRQQGISSLDDVDAVILETNGKFSVIQKIKQSENSTLSNV</sequence>
<evidence type="ECO:0000256" key="7">
    <source>
        <dbReference type="SAM" id="Phobius"/>
    </source>
</evidence>
<evidence type="ECO:0000313" key="10">
    <source>
        <dbReference type="EMBL" id="MFC4409036.1"/>
    </source>
</evidence>
<evidence type="ECO:0000256" key="5">
    <source>
        <dbReference type="ARBA" id="ARBA00022989"/>
    </source>
</evidence>
<comment type="similarity">
    <text evidence="2">Belongs to the UPF0702 family.</text>
</comment>
<feature type="domain" description="YetF-like N-terminal transmembrane" evidence="9">
    <location>
        <begin position="17"/>
        <end position="80"/>
    </location>
</feature>
<dbReference type="Proteomes" id="UP001595817">
    <property type="component" value="Unassembled WGS sequence"/>
</dbReference>
<dbReference type="PANTHER" id="PTHR34582">
    <property type="entry name" value="UPF0702 TRANSMEMBRANE PROTEIN YCAP"/>
    <property type="match status" value="1"/>
</dbReference>
<organism evidence="10 11">
    <name type="scientific">Chungangia koreensis</name>
    <dbReference type="NCBI Taxonomy" id="752657"/>
    <lineage>
        <taxon>Bacteria</taxon>
        <taxon>Bacillati</taxon>
        <taxon>Bacillota</taxon>
        <taxon>Bacilli</taxon>
        <taxon>Lactobacillales</taxon>
        <taxon>Chungangia</taxon>
    </lineage>
</organism>
<dbReference type="InterPro" id="IPR007353">
    <property type="entry name" value="DUF421"/>
</dbReference>
<evidence type="ECO:0000313" key="11">
    <source>
        <dbReference type="Proteomes" id="UP001595817"/>
    </source>
</evidence>